<sequence length="154" mass="17661">MYKIISHVFFPRSNTTPLDKKRESCNINRCESKNTDLRVIVKYVLTTLILIYSLVLQVVALRNEALTAIEIMQPVTTVAIATRLLGLQGEHAGFAHFKLVRHRARKTVKSFARLSLTSKKQKGSQQIRIRFPFRRARLKTAGEPVTRELSLTER</sequence>
<dbReference type="GeneID" id="112459441"/>
<gene>
    <name evidence="3" type="primary">LOC112459441</name>
</gene>
<evidence type="ECO:0000313" key="3">
    <source>
        <dbReference type="RefSeq" id="XP_024879305.1"/>
    </source>
</evidence>
<reference evidence="3" key="1">
    <citation type="submission" date="2025-08" db="UniProtKB">
        <authorList>
            <consortium name="RefSeq"/>
        </authorList>
    </citation>
    <scope>IDENTIFICATION</scope>
    <source>
        <tissue evidence="3">Whole body</tissue>
    </source>
</reference>
<feature type="transmembrane region" description="Helical" evidence="1">
    <location>
        <begin position="40"/>
        <end position="61"/>
    </location>
</feature>
<organism evidence="2 3">
    <name type="scientific">Temnothorax curvispinosus</name>
    <dbReference type="NCBI Taxonomy" id="300111"/>
    <lineage>
        <taxon>Eukaryota</taxon>
        <taxon>Metazoa</taxon>
        <taxon>Ecdysozoa</taxon>
        <taxon>Arthropoda</taxon>
        <taxon>Hexapoda</taxon>
        <taxon>Insecta</taxon>
        <taxon>Pterygota</taxon>
        <taxon>Neoptera</taxon>
        <taxon>Endopterygota</taxon>
        <taxon>Hymenoptera</taxon>
        <taxon>Apocrita</taxon>
        <taxon>Aculeata</taxon>
        <taxon>Formicoidea</taxon>
        <taxon>Formicidae</taxon>
        <taxon>Myrmicinae</taxon>
        <taxon>Temnothorax</taxon>
    </lineage>
</organism>
<keyword evidence="1" id="KW-1133">Transmembrane helix</keyword>
<keyword evidence="2" id="KW-1185">Reference proteome</keyword>
<accession>A0A6J1QF24</accession>
<dbReference type="AlphaFoldDB" id="A0A6J1QF24"/>
<dbReference type="Proteomes" id="UP000504618">
    <property type="component" value="Unplaced"/>
</dbReference>
<evidence type="ECO:0000256" key="1">
    <source>
        <dbReference type="SAM" id="Phobius"/>
    </source>
</evidence>
<keyword evidence="1" id="KW-0812">Transmembrane</keyword>
<name>A0A6J1QF24_9HYME</name>
<evidence type="ECO:0000313" key="2">
    <source>
        <dbReference type="Proteomes" id="UP000504618"/>
    </source>
</evidence>
<keyword evidence="1" id="KW-0472">Membrane</keyword>
<protein>
    <submittedName>
        <fullName evidence="3">Uncharacterized protein LOC112459441</fullName>
    </submittedName>
</protein>
<proteinExistence type="predicted"/>
<dbReference type="RefSeq" id="XP_024879305.1">
    <property type="nucleotide sequence ID" value="XM_025023537.1"/>
</dbReference>